<reference evidence="2" key="1">
    <citation type="submission" date="2022-09" db="EMBL/GenBank/DDBJ databases">
        <authorList>
            <person name="Cesa-Luna C."/>
            <person name="Girard L."/>
            <person name="Lood C."/>
            <person name="Hofte M."/>
            <person name="De Mot R."/>
        </authorList>
    </citation>
    <scope>NUCLEOTIDE SEQUENCE</scope>
    <source>
        <strain evidence="2">B1M3-32</strain>
    </source>
</reference>
<dbReference type="SUPFAM" id="SSF56281">
    <property type="entry name" value="Metallo-hydrolase/oxidoreductase"/>
    <property type="match status" value="1"/>
</dbReference>
<dbReference type="PANTHER" id="PTHR30619:SF1">
    <property type="entry name" value="RECOMBINATION PROTEIN 2"/>
    <property type="match status" value="1"/>
</dbReference>
<gene>
    <name evidence="2" type="ORF">OC940_29265</name>
</gene>
<dbReference type="InterPro" id="IPR001279">
    <property type="entry name" value="Metallo-B-lactamas"/>
</dbReference>
<comment type="caution">
    <text evidence="2">The sequence shown here is derived from an EMBL/GenBank/DDBJ whole genome shotgun (WGS) entry which is preliminary data.</text>
</comment>
<dbReference type="EMBL" id="JAOSKY010000034">
    <property type="protein sequence ID" value="MCU7251922.1"/>
    <property type="molecule type" value="Genomic_DNA"/>
</dbReference>
<feature type="domain" description="Metallo-beta-lactamase" evidence="1">
    <location>
        <begin position="85"/>
        <end position="320"/>
    </location>
</feature>
<dbReference type="InterPro" id="IPR052159">
    <property type="entry name" value="Competence_DNA_uptake"/>
</dbReference>
<dbReference type="Gene3D" id="3.60.15.10">
    <property type="entry name" value="Ribonuclease Z/Hydroxyacylglutathione hydrolase-like"/>
    <property type="match status" value="1"/>
</dbReference>
<dbReference type="RefSeq" id="WP_301623789.1">
    <property type="nucleotide sequence ID" value="NZ_JAOSKY010000034.1"/>
</dbReference>
<dbReference type="Pfam" id="PF00753">
    <property type="entry name" value="Lactamase_B"/>
    <property type="match status" value="1"/>
</dbReference>
<dbReference type="Proteomes" id="UP001139955">
    <property type="component" value="Unassembled WGS sequence"/>
</dbReference>
<evidence type="ECO:0000313" key="2">
    <source>
        <dbReference type="EMBL" id="MCU7251922.1"/>
    </source>
</evidence>
<accession>A0A9X2XSC7</accession>
<dbReference type="AlphaFoldDB" id="A0A9X2XSC7"/>
<organism evidence="2 3">
    <name type="scientific">Pseudomonas koreensis</name>
    <dbReference type="NCBI Taxonomy" id="198620"/>
    <lineage>
        <taxon>Bacteria</taxon>
        <taxon>Pseudomonadati</taxon>
        <taxon>Pseudomonadota</taxon>
        <taxon>Gammaproteobacteria</taxon>
        <taxon>Pseudomonadales</taxon>
        <taxon>Pseudomonadaceae</taxon>
        <taxon>Pseudomonas</taxon>
    </lineage>
</organism>
<sequence length="441" mass="47718">MTTKDLELARRIRGDRSGDISAPSMSSSSVPQIQTQYSAMPAQSSLIQPCLKSVGGSMASDVETAMELEDDEKEEDVLLEVHYLDVGMGDSTLIICRKSGYTVLIDCGSTLNQKVAGLEALTFVRARLLALMHERKLPAPKIDRVYITHADRDHYNLLSALLHYKFDQGNDMPLIQVGSYCLGGQLSDYTAASANPFSGSETMHQFRKFVGAAKEFTPAFTGELPERIDEFVHVQVLSANVVPTHGETPVNASSLCILFTVRTEAGDKRLLFMGDAEKTVEAVLVTNHAATIKNCCALKLGHHGAEAGSNADFLKVVNPGYVFVSADMQWSHPYTSVVKRVLELPSMQRFGINDPSHTIVHGTGGSKHRAYSEQSISASLFSSLVGFETDTSFSDKAVKARKAGDDPVIATGVQHTLNICKDGAVGVYDAIAGEEGELVEL</sequence>
<evidence type="ECO:0000259" key="1">
    <source>
        <dbReference type="Pfam" id="PF00753"/>
    </source>
</evidence>
<protein>
    <submittedName>
        <fullName evidence="2">MBL fold metallo-hydrolase</fullName>
    </submittedName>
</protein>
<keyword evidence="3" id="KW-1185">Reference proteome</keyword>
<dbReference type="InterPro" id="IPR036866">
    <property type="entry name" value="RibonucZ/Hydroxyglut_hydro"/>
</dbReference>
<reference evidence="2" key="2">
    <citation type="journal article" date="2023" name="mSystems">
        <title>Charting the Lipopeptidome of Nonpathogenic Pseudomonas.</title>
        <authorList>
            <person name="Cesa-Luna C."/>
            <person name="Geudens N."/>
            <person name="Girard L."/>
            <person name="De Roo V."/>
            <person name="Maklad H.R."/>
            <person name="Martins J.C."/>
            <person name="Hofte M."/>
            <person name="De Mot R."/>
        </authorList>
    </citation>
    <scope>NUCLEOTIDE SEQUENCE</scope>
    <source>
        <strain evidence="2">B1M3-32</strain>
    </source>
</reference>
<proteinExistence type="predicted"/>
<dbReference type="PANTHER" id="PTHR30619">
    <property type="entry name" value="DNA INTERNALIZATION/COMPETENCE PROTEIN COMEC/REC2"/>
    <property type="match status" value="1"/>
</dbReference>
<name>A0A9X2XSC7_9PSED</name>
<evidence type="ECO:0000313" key="3">
    <source>
        <dbReference type="Proteomes" id="UP001139955"/>
    </source>
</evidence>